<dbReference type="OrthoDB" id="6783693at2759"/>
<dbReference type="Proteomes" id="UP000410492">
    <property type="component" value="Unassembled WGS sequence"/>
</dbReference>
<evidence type="ECO:0000256" key="1">
    <source>
        <dbReference type="SAM" id="MobiDB-lite"/>
    </source>
</evidence>
<dbReference type="AlphaFoldDB" id="A0A653C6P6"/>
<name>A0A653C6P6_CALMS</name>
<protein>
    <submittedName>
        <fullName evidence="2">Uncharacterized protein</fullName>
    </submittedName>
</protein>
<proteinExistence type="predicted"/>
<sequence length="211" mass="23717">MEATDNILNAAFNTINPVPEMMKIHQATWLTEAKMTLNCRFLSCVNCRSSYFCPDNKTVHHEIVKAARLVEQPTLGESTSEQNSTLGESTSTTDVKCLTRTTGRLRYSDIYSDDDSDDPTHDFTKHDFVVIRIVTKKSFKHYVGQVCEVYGDGDLDVKFLRKTQGGKFVFPPVEDLASVNHNDVVQVLQHPQVHRGAYTFGNDLSAIVNLN</sequence>
<reference evidence="2 3" key="1">
    <citation type="submission" date="2019-01" db="EMBL/GenBank/DDBJ databases">
        <authorList>
            <person name="Sayadi A."/>
        </authorList>
    </citation>
    <scope>NUCLEOTIDE SEQUENCE [LARGE SCALE GENOMIC DNA]</scope>
</reference>
<evidence type="ECO:0000313" key="3">
    <source>
        <dbReference type="Proteomes" id="UP000410492"/>
    </source>
</evidence>
<organism evidence="2 3">
    <name type="scientific">Callosobruchus maculatus</name>
    <name type="common">Southern cowpea weevil</name>
    <name type="synonym">Pulse bruchid</name>
    <dbReference type="NCBI Taxonomy" id="64391"/>
    <lineage>
        <taxon>Eukaryota</taxon>
        <taxon>Metazoa</taxon>
        <taxon>Ecdysozoa</taxon>
        <taxon>Arthropoda</taxon>
        <taxon>Hexapoda</taxon>
        <taxon>Insecta</taxon>
        <taxon>Pterygota</taxon>
        <taxon>Neoptera</taxon>
        <taxon>Endopterygota</taxon>
        <taxon>Coleoptera</taxon>
        <taxon>Polyphaga</taxon>
        <taxon>Cucujiformia</taxon>
        <taxon>Chrysomeloidea</taxon>
        <taxon>Chrysomelidae</taxon>
        <taxon>Bruchinae</taxon>
        <taxon>Bruchini</taxon>
        <taxon>Callosobruchus</taxon>
    </lineage>
</organism>
<evidence type="ECO:0000313" key="2">
    <source>
        <dbReference type="EMBL" id="VEN42800.1"/>
    </source>
</evidence>
<feature type="region of interest" description="Disordered" evidence="1">
    <location>
        <begin position="74"/>
        <end position="93"/>
    </location>
</feature>
<gene>
    <name evidence="2" type="ORF">CALMAC_LOCUS6162</name>
</gene>
<accession>A0A653C6P6</accession>
<feature type="compositionally biased region" description="Polar residues" evidence="1">
    <location>
        <begin position="75"/>
        <end position="93"/>
    </location>
</feature>
<keyword evidence="3" id="KW-1185">Reference proteome</keyword>
<dbReference type="EMBL" id="CAACVG010006963">
    <property type="protein sequence ID" value="VEN42800.1"/>
    <property type="molecule type" value="Genomic_DNA"/>
</dbReference>